<accession>A0A931E6M3</accession>
<keyword evidence="4" id="KW-1185">Reference proteome</keyword>
<evidence type="ECO:0000313" key="4">
    <source>
        <dbReference type="Proteomes" id="UP000628448"/>
    </source>
</evidence>
<comment type="caution">
    <text evidence="3">The sequence shown here is derived from an EMBL/GenBank/DDBJ whole genome shotgun (WGS) entry which is preliminary data.</text>
</comment>
<keyword evidence="1" id="KW-0175">Coiled coil</keyword>
<feature type="transmembrane region" description="Helical" evidence="2">
    <location>
        <begin position="21"/>
        <end position="43"/>
    </location>
</feature>
<name>A0A931E6M3_9BACT</name>
<evidence type="ECO:0000256" key="2">
    <source>
        <dbReference type="SAM" id="Phobius"/>
    </source>
</evidence>
<dbReference type="EMBL" id="JADWYR010000001">
    <property type="protein sequence ID" value="MBG9376431.1"/>
    <property type="molecule type" value="Genomic_DNA"/>
</dbReference>
<dbReference type="Proteomes" id="UP000628448">
    <property type="component" value="Unassembled WGS sequence"/>
</dbReference>
<proteinExistence type="predicted"/>
<dbReference type="Pfam" id="PF19579">
    <property type="entry name" value="FtsL_2"/>
    <property type="match status" value="1"/>
</dbReference>
<feature type="coiled-coil region" evidence="1">
    <location>
        <begin position="48"/>
        <end position="75"/>
    </location>
</feature>
<dbReference type="InterPro" id="IPR045755">
    <property type="entry name" value="FtsL-like"/>
</dbReference>
<keyword evidence="2" id="KW-1133">Transmembrane helix</keyword>
<evidence type="ECO:0000256" key="1">
    <source>
        <dbReference type="SAM" id="Coils"/>
    </source>
</evidence>
<sequence length="112" mass="12802">MKEEKQHTAKPKKLFSRWIGYGWILKNLVFFLFLSLLAVIYIANGHMADNTIRDINKTAKEVKELQYEYKSLKSEAIFKSRETEVVQAATPLGLKISSEQPMKLTVPGKSAK</sequence>
<protein>
    <recommendedName>
        <fullName evidence="5">Cell division protein FtsL</fullName>
    </recommendedName>
</protein>
<evidence type="ECO:0008006" key="5">
    <source>
        <dbReference type="Google" id="ProtNLM"/>
    </source>
</evidence>
<dbReference type="RefSeq" id="WP_196990441.1">
    <property type="nucleotide sequence ID" value="NZ_JADWYR010000001.1"/>
</dbReference>
<keyword evidence="2" id="KW-0472">Membrane</keyword>
<keyword evidence="2" id="KW-0812">Transmembrane</keyword>
<gene>
    <name evidence="3" type="ORF">I5907_09315</name>
</gene>
<dbReference type="AlphaFoldDB" id="A0A931E6M3"/>
<organism evidence="3 4">
    <name type="scientific">Panacibacter microcysteis</name>
    <dbReference type="NCBI Taxonomy" id="2793269"/>
    <lineage>
        <taxon>Bacteria</taxon>
        <taxon>Pseudomonadati</taxon>
        <taxon>Bacteroidota</taxon>
        <taxon>Chitinophagia</taxon>
        <taxon>Chitinophagales</taxon>
        <taxon>Chitinophagaceae</taxon>
        <taxon>Panacibacter</taxon>
    </lineage>
</organism>
<evidence type="ECO:0000313" key="3">
    <source>
        <dbReference type="EMBL" id="MBG9376431.1"/>
    </source>
</evidence>
<reference evidence="3" key="1">
    <citation type="submission" date="2020-11" db="EMBL/GenBank/DDBJ databases">
        <title>Bacterial whole genome sequence for Panacibacter sp. DH6.</title>
        <authorList>
            <person name="Le V."/>
            <person name="Ko S."/>
            <person name="Ahn C.-Y."/>
            <person name="Oh H.-M."/>
        </authorList>
    </citation>
    <scope>NUCLEOTIDE SEQUENCE</scope>
    <source>
        <strain evidence="3">DH6</strain>
    </source>
</reference>